<keyword evidence="4" id="KW-0997">Cell inner membrane</keyword>
<feature type="transmembrane region" description="Helical" evidence="8">
    <location>
        <begin position="291"/>
        <end position="313"/>
    </location>
</feature>
<evidence type="ECO:0000256" key="7">
    <source>
        <dbReference type="ARBA" id="ARBA00023136"/>
    </source>
</evidence>
<feature type="transmembrane region" description="Helical" evidence="8">
    <location>
        <begin position="99"/>
        <end position="123"/>
    </location>
</feature>
<dbReference type="Pfam" id="PF12832">
    <property type="entry name" value="MFS_1_like"/>
    <property type="match status" value="1"/>
</dbReference>
<evidence type="ECO:0000256" key="6">
    <source>
        <dbReference type="ARBA" id="ARBA00022989"/>
    </source>
</evidence>
<keyword evidence="7 8" id="KW-0472">Membrane</keyword>
<evidence type="ECO:0000256" key="5">
    <source>
        <dbReference type="ARBA" id="ARBA00022692"/>
    </source>
</evidence>
<sequence>MFSKKARPVAWPLFIFYFFFCAVIGVMMPYISVYYKSIGLSASEIGRLMSTFTLSGILIPHFWGWLTSKIGLPKRVLQLGILGCFIAVIPFNWSDQFETLWLLTCTMALFYSALIPMTDALAVRSIRHLDVPYTRLRVGGSIGYVVAVAGAGFLIEQLGISIVIPTMCVCLALSVVTSFFIKEQAYEQVSHKESTSFLELLKTPESLLFFALAFLAFMAHAPFNVFFAVHLSNSGYSGEEIGLLMALGVVIEIILFMYFGNALRRFHVVHIVVLCFVCGIIRWFLVGWFATLVWVVVLTQLLHCITFALFHMVSIEQIRRLFPERYAGQGQAMYSAFAIGLGGGLGMVMTGYLWEWAGGAWAFTSASVISGLALVILLASQRR</sequence>
<dbReference type="Gene3D" id="1.20.1250.20">
    <property type="entry name" value="MFS general substrate transporter like domains"/>
    <property type="match status" value="2"/>
</dbReference>
<protein>
    <submittedName>
        <fullName evidence="10">MFS transporter</fullName>
    </submittedName>
</protein>
<evidence type="ECO:0000256" key="4">
    <source>
        <dbReference type="ARBA" id="ARBA00022519"/>
    </source>
</evidence>
<evidence type="ECO:0000256" key="2">
    <source>
        <dbReference type="ARBA" id="ARBA00022448"/>
    </source>
</evidence>
<evidence type="ECO:0000256" key="8">
    <source>
        <dbReference type="SAM" id="Phobius"/>
    </source>
</evidence>
<feature type="transmembrane region" description="Helical" evidence="8">
    <location>
        <begin position="241"/>
        <end position="259"/>
    </location>
</feature>
<feature type="transmembrane region" description="Helical" evidence="8">
    <location>
        <begin position="45"/>
        <end position="64"/>
    </location>
</feature>
<proteinExistence type="predicted"/>
<evidence type="ECO:0000313" key="11">
    <source>
        <dbReference type="Proteomes" id="UP000628710"/>
    </source>
</evidence>
<keyword evidence="6 8" id="KW-1133">Transmembrane helix</keyword>
<dbReference type="PIRSF" id="PIRSF004925">
    <property type="entry name" value="HcaT"/>
    <property type="match status" value="1"/>
</dbReference>
<name>A0A934N7X2_9GAMM</name>
<gene>
    <name evidence="10" type="ORF">I8J31_17615</name>
</gene>
<reference evidence="10" key="1">
    <citation type="submission" date="2020-12" db="EMBL/GenBank/DDBJ databases">
        <title>Marinomonas arctica sp. nov., a psychrotolerant bacterium isolated from the Arctic.</title>
        <authorList>
            <person name="Zhang Y."/>
        </authorList>
    </citation>
    <scope>NUCLEOTIDE SEQUENCE</scope>
    <source>
        <strain evidence="10">C1424</strain>
    </source>
</reference>
<dbReference type="PANTHER" id="PTHR23522:SF10">
    <property type="entry name" value="3-PHENYLPROPIONIC ACID TRANSPORTER-RELATED"/>
    <property type="match status" value="1"/>
</dbReference>
<feature type="transmembrane region" description="Helical" evidence="8">
    <location>
        <begin position="334"/>
        <end position="354"/>
    </location>
</feature>
<keyword evidence="5 8" id="KW-0812">Transmembrane</keyword>
<dbReference type="AlphaFoldDB" id="A0A934N7X2"/>
<dbReference type="InterPro" id="IPR024989">
    <property type="entry name" value="MFS_assoc_dom"/>
</dbReference>
<dbReference type="RefSeq" id="WP_199469903.1">
    <property type="nucleotide sequence ID" value="NZ_JAEMNX010000025.1"/>
</dbReference>
<accession>A0A934N7X2</accession>
<comment type="caution">
    <text evidence="10">The sequence shown here is derived from an EMBL/GenBank/DDBJ whole genome shotgun (WGS) entry which is preliminary data.</text>
</comment>
<dbReference type="Proteomes" id="UP000628710">
    <property type="component" value="Unassembled WGS sequence"/>
</dbReference>
<keyword evidence="11" id="KW-1185">Reference proteome</keyword>
<dbReference type="InterPro" id="IPR036259">
    <property type="entry name" value="MFS_trans_sf"/>
</dbReference>
<dbReference type="GO" id="GO:0015528">
    <property type="term" value="F:lactose:proton symporter activity"/>
    <property type="evidence" value="ECO:0007669"/>
    <property type="project" value="TreeGrafter"/>
</dbReference>
<dbReference type="EMBL" id="JAEMNX010000025">
    <property type="protein sequence ID" value="MBJ7539501.1"/>
    <property type="molecule type" value="Genomic_DNA"/>
</dbReference>
<keyword evidence="3" id="KW-1003">Cell membrane</keyword>
<evidence type="ECO:0000256" key="3">
    <source>
        <dbReference type="ARBA" id="ARBA00022475"/>
    </source>
</evidence>
<dbReference type="SUPFAM" id="SSF103473">
    <property type="entry name" value="MFS general substrate transporter"/>
    <property type="match status" value="1"/>
</dbReference>
<evidence type="ECO:0000313" key="10">
    <source>
        <dbReference type="EMBL" id="MBJ7539501.1"/>
    </source>
</evidence>
<dbReference type="NCBIfam" id="NF037955">
    <property type="entry name" value="mfs"/>
    <property type="match status" value="1"/>
</dbReference>
<dbReference type="GO" id="GO:0005886">
    <property type="term" value="C:plasma membrane"/>
    <property type="evidence" value="ECO:0007669"/>
    <property type="project" value="UniProtKB-SubCell"/>
</dbReference>
<feature type="transmembrane region" description="Helical" evidence="8">
    <location>
        <begin position="76"/>
        <end position="93"/>
    </location>
</feature>
<keyword evidence="2" id="KW-0813">Transport</keyword>
<dbReference type="GO" id="GO:0030395">
    <property type="term" value="F:lactose binding"/>
    <property type="evidence" value="ECO:0007669"/>
    <property type="project" value="TreeGrafter"/>
</dbReference>
<feature type="transmembrane region" description="Helical" evidence="8">
    <location>
        <begin position="360"/>
        <end position="379"/>
    </location>
</feature>
<dbReference type="PANTHER" id="PTHR23522">
    <property type="entry name" value="BLL5896 PROTEIN"/>
    <property type="match status" value="1"/>
</dbReference>
<feature type="transmembrane region" description="Helical" evidence="8">
    <location>
        <begin position="207"/>
        <end position="229"/>
    </location>
</feature>
<feature type="transmembrane region" description="Helical" evidence="8">
    <location>
        <begin position="160"/>
        <end position="181"/>
    </location>
</feature>
<organism evidence="10 11">
    <name type="scientific">Marinomonas transparens</name>
    <dbReference type="NCBI Taxonomy" id="2795388"/>
    <lineage>
        <taxon>Bacteria</taxon>
        <taxon>Pseudomonadati</taxon>
        <taxon>Pseudomonadota</taxon>
        <taxon>Gammaproteobacteria</taxon>
        <taxon>Oceanospirillales</taxon>
        <taxon>Oceanospirillaceae</taxon>
        <taxon>Marinomonas</taxon>
    </lineage>
</organism>
<evidence type="ECO:0000256" key="1">
    <source>
        <dbReference type="ARBA" id="ARBA00004429"/>
    </source>
</evidence>
<feature type="transmembrane region" description="Helical" evidence="8">
    <location>
        <begin position="266"/>
        <end position="285"/>
    </location>
</feature>
<dbReference type="InterPro" id="IPR026032">
    <property type="entry name" value="HcaT-like"/>
</dbReference>
<evidence type="ECO:0000259" key="9">
    <source>
        <dbReference type="Pfam" id="PF12832"/>
    </source>
</evidence>
<comment type="subcellular location">
    <subcellularLocation>
        <location evidence="1">Cell inner membrane</location>
        <topology evidence="1">Multi-pass membrane protein</topology>
    </subcellularLocation>
</comment>
<feature type="transmembrane region" description="Helical" evidence="8">
    <location>
        <begin position="12"/>
        <end position="33"/>
    </location>
</feature>
<feature type="domain" description="Major facilitator superfamily associated" evidence="9">
    <location>
        <begin position="11"/>
        <end position="364"/>
    </location>
</feature>
<feature type="transmembrane region" description="Helical" evidence="8">
    <location>
        <begin position="135"/>
        <end position="154"/>
    </location>
</feature>